<organism evidence="2 3">
    <name type="scientific">Mycena metata</name>
    <dbReference type="NCBI Taxonomy" id="1033252"/>
    <lineage>
        <taxon>Eukaryota</taxon>
        <taxon>Fungi</taxon>
        <taxon>Dikarya</taxon>
        <taxon>Basidiomycota</taxon>
        <taxon>Agaricomycotina</taxon>
        <taxon>Agaricomycetes</taxon>
        <taxon>Agaricomycetidae</taxon>
        <taxon>Agaricales</taxon>
        <taxon>Marasmiineae</taxon>
        <taxon>Mycenaceae</taxon>
        <taxon>Mycena</taxon>
    </lineage>
</organism>
<name>A0AAD7JUV1_9AGAR</name>
<gene>
    <name evidence="2" type="ORF">B0H16DRAFT_1880958</name>
</gene>
<evidence type="ECO:0000313" key="2">
    <source>
        <dbReference type="EMBL" id="KAJ7772255.1"/>
    </source>
</evidence>
<reference evidence="2" key="1">
    <citation type="submission" date="2023-03" db="EMBL/GenBank/DDBJ databases">
        <title>Massive genome expansion in bonnet fungi (Mycena s.s.) driven by repeated elements and novel gene families across ecological guilds.</title>
        <authorList>
            <consortium name="Lawrence Berkeley National Laboratory"/>
            <person name="Harder C.B."/>
            <person name="Miyauchi S."/>
            <person name="Viragh M."/>
            <person name="Kuo A."/>
            <person name="Thoen E."/>
            <person name="Andreopoulos B."/>
            <person name="Lu D."/>
            <person name="Skrede I."/>
            <person name="Drula E."/>
            <person name="Henrissat B."/>
            <person name="Morin E."/>
            <person name="Kohler A."/>
            <person name="Barry K."/>
            <person name="LaButti K."/>
            <person name="Morin E."/>
            <person name="Salamov A."/>
            <person name="Lipzen A."/>
            <person name="Mereny Z."/>
            <person name="Hegedus B."/>
            <person name="Baldrian P."/>
            <person name="Stursova M."/>
            <person name="Weitz H."/>
            <person name="Taylor A."/>
            <person name="Grigoriev I.V."/>
            <person name="Nagy L.G."/>
            <person name="Martin F."/>
            <person name="Kauserud H."/>
        </authorList>
    </citation>
    <scope>NUCLEOTIDE SEQUENCE</scope>
    <source>
        <strain evidence="2">CBHHK182m</strain>
    </source>
</reference>
<evidence type="ECO:0000313" key="3">
    <source>
        <dbReference type="Proteomes" id="UP001215598"/>
    </source>
</evidence>
<evidence type="ECO:0000256" key="1">
    <source>
        <dbReference type="SAM" id="Phobius"/>
    </source>
</evidence>
<keyword evidence="1" id="KW-1133">Transmembrane helix</keyword>
<proteinExistence type="predicted"/>
<dbReference type="EMBL" id="JARKIB010000014">
    <property type="protein sequence ID" value="KAJ7772255.1"/>
    <property type="molecule type" value="Genomic_DNA"/>
</dbReference>
<comment type="caution">
    <text evidence="2">The sequence shown here is derived from an EMBL/GenBank/DDBJ whole genome shotgun (WGS) entry which is preliminary data.</text>
</comment>
<protein>
    <submittedName>
        <fullName evidence="2">Uncharacterized protein</fullName>
    </submittedName>
</protein>
<sequence>MPALRELPSAASIVYFLIGAPLAGLCAIMLMGIWELFKINYNGRKPWGGFPLSQMPIMTSGTPDATKSEILAVNNPNGRTLHKLGSATFLI</sequence>
<feature type="transmembrane region" description="Helical" evidence="1">
    <location>
        <begin position="12"/>
        <end position="37"/>
    </location>
</feature>
<keyword evidence="1" id="KW-0472">Membrane</keyword>
<keyword evidence="1" id="KW-0812">Transmembrane</keyword>
<keyword evidence="3" id="KW-1185">Reference proteome</keyword>
<accession>A0AAD7JUV1</accession>
<dbReference type="AlphaFoldDB" id="A0AAD7JUV1"/>
<dbReference type="Proteomes" id="UP001215598">
    <property type="component" value="Unassembled WGS sequence"/>
</dbReference>